<dbReference type="Gene3D" id="3.40.50.1820">
    <property type="entry name" value="alpha/beta hydrolase"/>
    <property type="match status" value="1"/>
</dbReference>
<keyword evidence="3" id="KW-1185">Reference proteome</keyword>
<evidence type="ECO:0000313" key="3">
    <source>
        <dbReference type="Proteomes" id="UP000008718"/>
    </source>
</evidence>
<dbReference type="AlphaFoldDB" id="E4T1L6"/>
<dbReference type="SUPFAM" id="SSF53474">
    <property type="entry name" value="alpha/beta-Hydrolases"/>
    <property type="match status" value="1"/>
</dbReference>
<dbReference type="HOGENOM" id="CLU_792148_0_0_10"/>
<organism evidence="2 3">
    <name type="scientific">Paludibacter propionicigenes (strain DSM 17365 / JCM 13257 / WB4)</name>
    <dbReference type="NCBI Taxonomy" id="694427"/>
    <lineage>
        <taxon>Bacteria</taxon>
        <taxon>Pseudomonadati</taxon>
        <taxon>Bacteroidota</taxon>
        <taxon>Bacteroidia</taxon>
        <taxon>Bacteroidales</taxon>
        <taxon>Paludibacteraceae</taxon>
        <taxon>Paludibacter</taxon>
    </lineage>
</organism>
<evidence type="ECO:0008006" key="4">
    <source>
        <dbReference type="Google" id="ProtNLM"/>
    </source>
</evidence>
<evidence type="ECO:0000256" key="1">
    <source>
        <dbReference type="SAM" id="SignalP"/>
    </source>
</evidence>
<dbReference type="EMBL" id="CP002345">
    <property type="protein sequence ID" value="ADQ78610.1"/>
    <property type="molecule type" value="Genomic_DNA"/>
</dbReference>
<feature type="chain" id="PRO_5003186771" description="Alpha/beta hydrolase" evidence="1">
    <location>
        <begin position="23"/>
        <end position="350"/>
    </location>
</feature>
<dbReference type="eggNOG" id="COG1073">
    <property type="taxonomic scope" value="Bacteria"/>
</dbReference>
<reference evidence="2 3" key="2">
    <citation type="journal article" date="2011" name="Stand. Genomic Sci.">
        <title>Complete genome sequence of Paludibacter propionicigenes type strain (WB4).</title>
        <authorList>
            <person name="Gronow S."/>
            <person name="Munk C."/>
            <person name="Lapidus A."/>
            <person name="Nolan M."/>
            <person name="Lucas S."/>
            <person name="Hammon N."/>
            <person name="Deshpande S."/>
            <person name="Cheng J.F."/>
            <person name="Tapia R."/>
            <person name="Han C."/>
            <person name="Goodwin L."/>
            <person name="Pitluck S."/>
            <person name="Liolios K."/>
            <person name="Ivanova N."/>
            <person name="Mavromatis K."/>
            <person name="Mikhailova N."/>
            <person name="Pati A."/>
            <person name="Chen A."/>
            <person name="Palaniappan K."/>
            <person name="Land M."/>
            <person name="Hauser L."/>
            <person name="Chang Y.J."/>
            <person name="Jeffries C.D."/>
            <person name="Brambilla E."/>
            <person name="Rohde M."/>
            <person name="Goker M."/>
            <person name="Detter J.C."/>
            <person name="Woyke T."/>
            <person name="Bristow J."/>
            <person name="Eisen J.A."/>
            <person name="Markowitz V."/>
            <person name="Hugenholtz P."/>
            <person name="Kyrpides N.C."/>
            <person name="Klenk H.P."/>
        </authorList>
    </citation>
    <scope>NUCLEOTIDE SEQUENCE [LARGE SCALE GENOMIC DNA]</scope>
    <source>
        <strain evidence="3">DSM 17365 / JCM 13257 / WB4</strain>
    </source>
</reference>
<dbReference type="OrthoDB" id="940952at2"/>
<dbReference type="KEGG" id="ppn:Palpr_0450"/>
<reference key="1">
    <citation type="submission" date="2010-11" db="EMBL/GenBank/DDBJ databases">
        <title>The complete genome of Paludibacter propionicigenes DSM 17365.</title>
        <authorList>
            <consortium name="US DOE Joint Genome Institute (JGI-PGF)"/>
            <person name="Lucas S."/>
            <person name="Copeland A."/>
            <person name="Lapidus A."/>
            <person name="Bruce D."/>
            <person name="Goodwin L."/>
            <person name="Pitluck S."/>
            <person name="Kyrpides N."/>
            <person name="Mavromatis K."/>
            <person name="Ivanova N."/>
            <person name="Munk A.C."/>
            <person name="Brettin T."/>
            <person name="Detter J.C."/>
            <person name="Han C."/>
            <person name="Tapia R."/>
            <person name="Land M."/>
            <person name="Hauser L."/>
            <person name="Markowitz V."/>
            <person name="Cheng J.-F."/>
            <person name="Hugenholtz P."/>
            <person name="Woyke T."/>
            <person name="Wu D."/>
            <person name="Gronow S."/>
            <person name="Wellnitz S."/>
            <person name="Brambilla E."/>
            <person name="Klenk H.-P."/>
            <person name="Eisen J.A."/>
        </authorList>
    </citation>
    <scope>NUCLEOTIDE SEQUENCE</scope>
    <source>
        <strain>WB4</strain>
    </source>
</reference>
<dbReference type="STRING" id="694427.Palpr_0450"/>
<sequence>MKTTLFKICLLLLLFGSCSRNIDTTGTTTEPLDDNLDGPISRPTSGYGADGTYKVSEIEFSNTEYPGTKVTVFYPTGITSPKPTIFYSHPFGGESKEFNRGLFEFIAKKGYVVVFVPYATNDVSVDHRYLTLWTGFTKAAANYPNIIDTKKVGFMGHSFGGGASIGLAYKAFTENGWGENGRFLFTMAPWYSYQISSDQLANFPSNTKLVSQVYDEDVINDHRLAIDIFKNINIPDSEKDFYYFRSSTVAGYKYVTDHALPNSRSAYDALDYYGIYRILDALMDYSFNNNSAAKNIALGNGSAEQITMPGYKNQLMTPIEITDNPTPKYSQSKYEFKCGSANNPRIANCN</sequence>
<name>E4T1L6_PALPW</name>
<accession>E4T1L6</accession>
<feature type="signal peptide" evidence="1">
    <location>
        <begin position="1"/>
        <end position="22"/>
    </location>
</feature>
<keyword evidence="1" id="KW-0732">Signal</keyword>
<dbReference type="Proteomes" id="UP000008718">
    <property type="component" value="Chromosome"/>
</dbReference>
<dbReference type="PROSITE" id="PS51257">
    <property type="entry name" value="PROKAR_LIPOPROTEIN"/>
    <property type="match status" value="1"/>
</dbReference>
<dbReference type="InterPro" id="IPR029058">
    <property type="entry name" value="AB_hydrolase_fold"/>
</dbReference>
<proteinExistence type="predicted"/>
<gene>
    <name evidence="2" type="ordered locus">Palpr_0450</name>
</gene>
<evidence type="ECO:0000313" key="2">
    <source>
        <dbReference type="EMBL" id="ADQ78610.1"/>
    </source>
</evidence>
<dbReference type="RefSeq" id="WP_013443979.1">
    <property type="nucleotide sequence ID" value="NC_014734.1"/>
</dbReference>
<protein>
    <recommendedName>
        <fullName evidence="4">Alpha/beta hydrolase</fullName>
    </recommendedName>
</protein>